<dbReference type="Proteomes" id="UP000037035">
    <property type="component" value="Unassembled WGS sequence"/>
</dbReference>
<organism evidence="1 2">
    <name type="scientific">Puccinia sorghi</name>
    <dbReference type="NCBI Taxonomy" id="27349"/>
    <lineage>
        <taxon>Eukaryota</taxon>
        <taxon>Fungi</taxon>
        <taxon>Dikarya</taxon>
        <taxon>Basidiomycota</taxon>
        <taxon>Pucciniomycotina</taxon>
        <taxon>Pucciniomycetes</taxon>
        <taxon>Pucciniales</taxon>
        <taxon>Pucciniaceae</taxon>
        <taxon>Puccinia</taxon>
    </lineage>
</organism>
<comment type="caution">
    <text evidence="1">The sequence shown here is derived from an EMBL/GenBank/DDBJ whole genome shotgun (WGS) entry which is preliminary data.</text>
</comment>
<sequence length="72" mass="8157">MRFGDPWEASSSEFIKAHPQCRFGKFMGKSFPFYDLAHQVFSRTFSRERIAPEEIPNSIVSPGAKNSPPVLP</sequence>
<protein>
    <submittedName>
        <fullName evidence="1">Uncharacterized protein</fullName>
    </submittedName>
</protein>
<evidence type="ECO:0000313" key="1">
    <source>
        <dbReference type="EMBL" id="KNZ54650.1"/>
    </source>
</evidence>
<dbReference type="EMBL" id="LAVV01007825">
    <property type="protein sequence ID" value="KNZ54650.1"/>
    <property type="molecule type" value="Genomic_DNA"/>
</dbReference>
<reference evidence="1 2" key="1">
    <citation type="submission" date="2015-08" db="EMBL/GenBank/DDBJ databases">
        <title>Next Generation Sequencing and Analysis of the Genome of Puccinia sorghi L Schw, the Causal Agent of Maize Common Rust.</title>
        <authorList>
            <person name="Rochi L."/>
            <person name="Burguener G."/>
            <person name="Darino M."/>
            <person name="Turjanski A."/>
            <person name="Kreff E."/>
            <person name="Dieguez M.J."/>
            <person name="Sacco F."/>
        </authorList>
    </citation>
    <scope>NUCLEOTIDE SEQUENCE [LARGE SCALE GENOMIC DNA]</scope>
    <source>
        <strain evidence="1 2">RO10H11247</strain>
    </source>
</reference>
<name>A0A0L6V3G0_9BASI</name>
<evidence type="ECO:0000313" key="2">
    <source>
        <dbReference type="Proteomes" id="UP000037035"/>
    </source>
</evidence>
<dbReference type="VEuPathDB" id="FungiDB:VP01_2891g3"/>
<proteinExistence type="predicted"/>
<dbReference type="AlphaFoldDB" id="A0A0L6V3G0"/>
<accession>A0A0L6V3G0</accession>
<gene>
    <name evidence="1" type="ORF">VP01_2891g3</name>
</gene>
<keyword evidence="2" id="KW-1185">Reference proteome</keyword>